<sequence length="246" mass="23987">MGCFLKQFLVGSVVGVAAVSLGGVAAFGAPQAPAVAPASVTCYAPATGPVGATGPQGATGLTGATGDPANAPNGAPRAVHVRGRGPLCDTIPSVCLRNVVQGSEGIVGPTGATGPLGDTGQDLSGGVSRGVHVRGTPSRPCAGVSVDCVYDLRGPVGASGPIGDTGLQGERGADFGAINGTARIAHSRPAGLADQSGQDITLALCNLPETGGSGTSFLPYALLLLALGGVVVLVADRRRHRRPSGV</sequence>
<dbReference type="EMBL" id="CAFBON010000086">
    <property type="protein sequence ID" value="CAB4987883.1"/>
    <property type="molecule type" value="Genomic_DNA"/>
</dbReference>
<organism evidence="4">
    <name type="scientific">freshwater metagenome</name>
    <dbReference type="NCBI Taxonomy" id="449393"/>
    <lineage>
        <taxon>unclassified sequences</taxon>
        <taxon>metagenomes</taxon>
        <taxon>ecological metagenomes</taxon>
    </lineage>
</organism>
<accession>A0A6J7NB88</accession>
<evidence type="ECO:0000256" key="2">
    <source>
        <dbReference type="SAM" id="Phobius"/>
    </source>
</evidence>
<feature type="domain" description="Gram-positive cocci surface proteins LPxTG" evidence="3">
    <location>
        <begin position="207"/>
        <end position="238"/>
    </location>
</feature>
<evidence type="ECO:0000256" key="1">
    <source>
        <dbReference type="ARBA" id="ARBA00022525"/>
    </source>
</evidence>
<dbReference type="NCBIfam" id="TIGR01167">
    <property type="entry name" value="LPXTG_anchor"/>
    <property type="match status" value="1"/>
</dbReference>
<keyword evidence="2" id="KW-0812">Transmembrane</keyword>
<name>A0A6J7NB88_9ZZZZ</name>
<proteinExistence type="predicted"/>
<keyword evidence="2" id="KW-1133">Transmembrane helix</keyword>
<feature type="transmembrane region" description="Helical" evidence="2">
    <location>
        <begin position="217"/>
        <end position="235"/>
    </location>
</feature>
<keyword evidence="2" id="KW-0472">Membrane</keyword>
<reference evidence="4" key="1">
    <citation type="submission" date="2020-05" db="EMBL/GenBank/DDBJ databases">
        <authorList>
            <person name="Chiriac C."/>
            <person name="Salcher M."/>
            <person name="Ghai R."/>
            <person name="Kavagutti S V."/>
        </authorList>
    </citation>
    <scope>NUCLEOTIDE SEQUENCE</scope>
</reference>
<dbReference type="Pfam" id="PF00746">
    <property type="entry name" value="Gram_pos_anchor"/>
    <property type="match status" value="1"/>
</dbReference>
<gene>
    <name evidence="4" type="ORF">UFOPK3954_00972</name>
</gene>
<protein>
    <submittedName>
        <fullName evidence="4">Unannotated protein</fullName>
    </submittedName>
</protein>
<evidence type="ECO:0000313" key="4">
    <source>
        <dbReference type="EMBL" id="CAB4987883.1"/>
    </source>
</evidence>
<keyword evidence="1" id="KW-0964">Secreted</keyword>
<dbReference type="AlphaFoldDB" id="A0A6J7NB88"/>
<evidence type="ECO:0000259" key="3">
    <source>
        <dbReference type="Pfam" id="PF00746"/>
    </source>
</evidence>
<dbReference type="InterPro" id="IPR019931">
    <property type="entry name" value="LPXTG_anchor"/>
</dbReference>